<evidence type="ECO:0000313" key="2">
    <source>
        <dbReference type="Proteomes" id="UP000019113"/>
    </source>
</evidence>
<dbReference type="Proteomes" id="UP000019113">
    <property type="component" value="Unassembled WGS sequence"/>
</dbReference>
<evidence type="ECO:0000313" key="1">
    <source>
        <dbReference type="EMBL" id="ERL50961.1"/>
    </source>
</evidence>
<reference evidence="1 2" key="1">
    <citation type="submission" date="2013-08" db="EMBL/GenBank/DDBJ databases">
        <title>draft genome of Halomonas huanghegensis, strain BJGMM-B45T.</title>
        <authorList>
            <person name="Miao C."/>
            <person name="Wan Y."/>
            <person name="Jin W."/>
        </authorList>
    </citation>
    <scope>NUCLEOTIDE SEQUENCE [LARGE SCALE GENOMIC DNA]</scope>
    <source>
        <strain evidence="1 2">BJGMM-B45</strain>
    </source>
</reference>
<proteinExistence type="predicted"/>
<organism evidence="1 2">
    <name type="scientific">Halomonas huangheensis</name>
    <dbReference type="NCBI Taxonomy" id="1178482"/>
    <lineage>
        <taxon>Bacteria</taxon>
        <taxon>Pseudomonadati</taxon>
        <taxon>Pseudomonadota</taxon>
        <taxon>Gammaproteobacteria</taxon>
        <taxon>Oceanospirillales</taxon>
        <taxon>Halomonadaceae</taxon>
        <taxon>Halomonas</taxon>
    </lineage>
</organism>
<dbReference type="EMBL" id="AVBC01000035">
    <property type="protein sequence ID" value="ERL50961.1"/>
    <property type="molecule type" value="Genomic_DNA"/>
</dbReference>
<dbReference type="AlphaFoldDB" id="W1N707"/>
<gene>
    <name evidence="1" type="ORF">BJB45_20415</name>
</gene>
<accession>W1N707</accession>
<comment type="caution">
    <text evidence="1">The sequence shown here is derived from an EMBL/GenBank/DDBJ whole genome shotgun (WGS) entry which is preliminary data.</text>
</comment>
<sequence length="40" mass="4647">MAECGRQSAMNQKKDVARKVWSGKSVVRNTRMSKQIFQVY</sequence>
<protein>
    <submittedName>
        <fullName evidence="1">Uncharacterized protein</fullName>
    </submittedName>
</protein>
<keyword evidence="2" id="KW-1185">Reference proteome</keyword>
<name>W1N707_9GAMM</name>